<proteinExistence type="predicted"/>
<protein>
    <submittedName>
        <fullName evidence="1">Uncharacterized protein</fullName>
    </submittedName>
</protein>
<accession>A0A2G9GJP7</accession>
<dbReference type="AlphaFoldDB" id="A0A2G9GJP7"/>
<evidence type="ECO:0000313" key="2">
    <source>
        <dbReference type="Proteomes" id="UP000231279"/>
    </source>
</evidence>
<dbReference type="Proteomes" id="UP000231279">
    <property type="component" value="Unassembled WGS sequence"/>
</dbReference>
<comment type="caution">
    <text evidence="1">The sequence shown here is derived from an EMBL/GenBank/DDBJ whole genome shotgun (WGS) entry which is preliminary data.</text>
</comment>
<gene>
    <name evidence="1" type="ORF">CDL12_21927</name>
</gene>
<organism evidence="1 2">
    <name type="scientific">Handroanthus impetiginosus</name>
    <dbReference type="NCBI Taxonomy" id="429701"/>
    <lineage>
        <taxon>Eukaryota</taxon>
        <taxon>Viridiplantae</taxon>
        <taxon>Streptophyta</taxon>
        <taxon>Embryophyta</taxon>
        <taxon>Tracheophyta</taxon>
        <taxon>Spermatophyta</taxon>
        <taxon>Magnoliopsida</taxon>
        <taxon>eudicotyledons</taxon>
        <taxon>Gunneridae</taxon>
        <taxon>Pentapetalae</taxon>
        <taxon>asterids</taxon>
        <taxon>lamiids</taxon>
        <taxon>Lamiales</taxon>
        <taxon>Bignoniaceae</taxon>
        <taxon>Crescentiina</taxon>
        <taxon>Tabebuia alliance</taxon>
        <taxon>Handroanthus</taxon>
    </lineage>
</organism>
<name>A0A2G9GJP7_9LAMI</name>
<dbReference type="EMBL" id="NKXS01004738">
    <property type="protein sequence ID" value="PIN05524.1"/>
    <property type="molecule type" value="Genomic_DNA"/>
</dbReference>
<keyword evidence="2" id="KW-1185">Reference proteome</keyword>
<reference evidence="2" key="1">
    <citation type="journal article" date="2018" name="Gigascience">
        <title>Genome assembly of the Pink Ipe (Handroanthus impetiginosus, Bignoniaceae), a highly valued, ecologically keystone Neotropical timber forest tree.</title>
        <authorList>
            <person name="Silva-Junior O.B."/>
            <person name="Grattapaglia D."/>
            <person name="Novaes E."/>
            <person name="Collevatti R.G."/>
        </authorList>
    </citation>
    <scope>NUCLEOTIDE SEQUENCE [LARGE SCALE GENOMIC DNA]</scope>
    <source>
        <strain evidence="2">cv. UFG-1</strain>
    </source>
</reference>
<sequence length="178" mass="20902">MRRRRLALVQMDFSNGCFTMVKVIRRKRCCLKLRKIMRRKDFSRSCSRTNLRTRRMGVTRMMMWKECQRAQKLMIKKGSSNKFLKKNLMTKKTQQAGMMKTGRCMQMVKKLSLQISRCSVDCFVFIQKIPKIQWPMATAMIAMCLKAVLEQRISSGSCSKMMTDPLRILNSIVPKRAK</sequence>
<evidence type="ECO:0000313" key="1">
    <source>
        <dbReference type="EMBL" id="PIN05524.1"/>
    </source>
</evidence>